<protein>
    <submittedName>
        <fullName evidence="1">Uncharacterized protein</fullName>
    </submittedName>
</protein>
<accession>A0AAW4UC75</accession>
<comment type="caution">
    <text evidence="1">The sequence shown here is derived from an EMBL/GenBank/DDBJ whole genome shotgun (WGS) entry which is preliminary data.</text>
</comment>
<organism evidence="1 2">
    <name type="scientific">Agathobacter rectalis</name>
    <dbReference type="NCBI Taxonomy" id="39491"/>
    <lineage>
        <taxon>Bacteria</taxon>
        <taxon>Bacillati</taxon>
        <taxon>Bacillota</taxon>
        <taxon>Clostridia</taxon>
        <taxon>Lachnospirales</taxon>
        <taxon>Lachnospiraceae</taxon>
        <taxon>Agathobacter</taxon>
    </lineage>
</organism>
<dbReference type="Proteomes" id="UP001197684">
    <property type="component" value="Unassembled WGS sequence"/>
</dbReference>
<name>A0AAW4UC75_9FIRM</name>
<dbReference type="EMBL" id="JAJCJK010000006">
    <property type="protein sequence ID" value="MCB6937928.1"/>
    <property type="molecule type" value="Genomic_DNA"/>
</dbReference>
<gene>
    <name evidence="1" type="ORF">LIZ56_05800</name>
</gene>
<proteinExistence type="predicted"/>
<evidence type="ECO:0000313" key="1">
    <source>
        <dbReference type="EMBL" id="MCB6937928.1"/>
    </source>
</evidence>
<sequence length="67" mass="7975">MKFNAVLMALDQNTKIRLVVTMYGMKFSSEHYPEYYLDHKESDELLDKVVVDMRVVDNCLEVFLREN</sequence>
<evidence type="ECO:0000313" key="2">
    <source>
        <dbReference type="Proteomes" id="UP001197684"/>
    </source>
</evidence>
<dbReference type="AlphaFoldDB" id="A0AAW4UC75"/>
<dbReference type="RefSeq" id="WP_306780721.1">
    <property type="nucleotide sequence ID" value="NZ_JAJCJK010000006.1"/>
</dbReference>
<reference evidence="1" key="1">
    <citation type="submission" date="2021-10" db="EMBL/GenBank/DDBJ databases">
        <title>Collection of gut derived symbiotic bacterial strains cultured from healthy donors.</title>
        <authorList>
            <person name="Lin H."/>
            <person name="Littmann E."/>
            <person name="Kohout C."/>
            <person name="Pamer E.G."/>
        </authorList>
    </citation>
    <scope>NUCLEOTIDE SEQUENCE</scope>
    <source>
        <strain evidence="1">DFI.9.42</strain>
    </source>
</reference>